<dbReference type="Proteomes" id="UP001180487">
    <property type="component" value="Unassembled WGS sequence"/>
</dbReference>
<protein>
    <submittedName>
        <fullName evidence="1">Uncharacterized protein</fullName>
    </submittedName>
</protein>
<reference evidence="1 2" key="1">
    <citation type="submission" date="2023-07" db="EMBL/GenBank/DDBJ databases">
        <title>Sorghum-associated microbial communities from plants grown in Nebraska, USA.</title>
        <authorList>
            <person name="Schachtman D."/>
        </authorList>
    </citation>
    <scope>NUCLEOTIDE SEQUENCE [LARGE SCALE GENOMIC DNA]</scope>
    <source>
        <strain evidence="1 2">BE313</strain>
    </source>
</reference>
<dbReference type="RefSeq" id="WP_310375904.1">
    <property type="nucleotide sequence ID" value="NZ_JAVDXT010000004.1"/>
</dbReference>
<sequence length="122" mass="13435">MADDLAQRADRMLSLWSDLSMRHVALGGGCACGTGGISLRLEDFELDIVGYLEDVGLRCDVLEVVDFFNALQKSAAQDQPLRHLLHEVQQDRLPGVVAEWLLPKIERTLTSFFELHGAGAKG</sequence>
<evidence type="ECO:0000313" key="1">
    <source>
        <dbReference type="EMBL" id="MDR7379335.1"/>
    </source>
</evidence>
<comment type="caution">
    <text evidence="1">The sequence shown here is derived from an EMBL/GenBank/DDBJ whole genome shotgun (WGS) entry which is preliminary data.</text>
</comment>
<name>A0ABU2CDD5_9BURK</name>
<keyword evidence="2" id="KW-1185">Reference proteome</keyword>
<evidence type="ECO:0000313" key="2">
    <source>
        <dbReference type="Proteomes" id="UP001180487"/>
    </source>
</evidence>
<proteinExistence type="predicted"/>
<dbReference type="EMBL" id="JAVDXT010000004">
    <property type="protein sequence ID" value="MDR7379335.1"/>
    <property type="molecule type" value="Genomic_DNA"/>
</dbReference>
<organism evidence="1 2">
    <name type="scientific">Rhodoferax ferrireducens</name>
    <dbReference type="NCBI Taxonomy" id="192843"/>
    <lineage>
        <taxon>Bacteria</taxon>
        <taxon>Pseudomonadati</taxon>
        <taxon>Pseudomonadota</taxon>
        <taxon>Betaproteobacteria</taxon>
        <taxon>Burkholderiales</taxon>
        <taxon>Comamonadaceae</taxon>
        <taxon>Rhodoferax</taxon>
    </lineage>
</organism>
<accession>A0ABU2CDD5</accession>
<gene>
    <name evidence="1" type="ORF">J2X19_004029</name>
</gene>